<keyword evidence="13 17" id="KW-0472">Membrane</keyword>
<keyword evidence="10" id="KW-0418">Kinase</keyword>
<evidence type="ECO:0000256" key="8">
    <source>
        <dbReference type="ARBA" id="ARBA00022734"/>
    </source>
</evidence>
<feature type="domain" description="Bulb-type lectin" evidence="19">
    <location>
        <begin position="33"/>
        <end position="157"/>
    </location>
</feature>
<dbReference type="InterPro" id="IPR001480">
    <property type="entry name" value="Bulb-type_lectin_dom"/>
</dbReference>
<protein>
    <recommendedName>
        <fullName evidence="23">G-type lectin S-receptor-like serine/threonine-protein kinase At4g03230</fullName>
    </recommendedName>
</protein>
<dbReference type="PROSITE" id="PS50011">
    <property type="entry name" value="PROTEIN_KINASE_DOM"/>
    <property type="match status" value="1"/>
</dbReference>
<keyword evidence="7" id="KW-0732">Signal</keyword>
<evidence type="ECO:0000256" key="14">
    <source>
        <dbReference type="ARBA" id="ARBA00023157"/>
    </source>
</evidence>
<evidence type="ECO:0000256" key="9">
    <source>
        <dbReference type="ARBA" id="ARBA00022741"/>
    </source>
</evidence>
<dbReference type="CDD" id="cd14066">
    <property type="entry name" value="STKc_IRAK"/>
    <property type="match status" value="1"/>
</dbReference>
<dbReference type="Pfam" id="PF00954">
    <property type="entry name" value="S_locus_glycop"/>
    <property type="match status" value="1"/>
</dbReference>
<dbReference type="Pfam" id="PF07714">
    <property type="entry name" value="PK_Tyr_Ser-Thr"/>
    <property type="match status" value="1"/>
</dbReference>
<keyword evidence="5" id="KW-0808">Transferase</keyword>
<dbReference type="PROSITE" id="PS00108">
    <property type="entry name" value="PROTEIN_KINASE_ST"/>
    <property type="match status" value="1"/>
</dbReference>
<dbReference type="FunFam" id="2.90.10.10:FF:000005">
    <property type="entry name" value="G-type lectin S-receptor-like serine/threonine-protein kinase"/>
    <property type="match status" value="1"/>
</dbReference>
<dbReference type="GO" id="GO:0005524">
    <property type="term" value="F:ATP binding"/>
    <property type="evidence" value="ECO:0007669"/>
    <property type="project" value="UniProtKB-KW"/>
</dbReference>
<feature type="domain" description="Protein kinase" evidence="18">
    <location>
        <begin position="706"/>
        <end position="992"/>
    </location>
</feature>
<dbReference type="InterPro" id="IPR011009">
    <property type="entry name" value="Kinase-like_dom_sf"/>
</dbReference>
<dbReference type="Proteomes" id="UP001187192">
    <property type="component" value="Unassembled WGS sequence"/>
</dbReference>
<evidence type="ECO:0000256" key="5">
    <source>
        <dbReference type="ARBA" id="ARBA00022679"/>
    </source>
</evidence>
<feature type="domain" description="Apple" evidence="20">
    <location>
        <begin position="352"/>
        <end position="444"/>
    </location>
</feature>
<dbReference type="PANTHER" id="PTHR27002">
    <property type="entry name" value="RECEPTOR-LIKE SERINE/THREONINE-PROTEIN KINASE SD1-8"/>
    <property type="match status" value="1"/>
</dbReference>
<name>A0AA88DTL5_FICCA</name>
<proteinExistence type="predicted"/>
<keyword evidence="15" id="KW-0675">Receptor</keyword>
<evidence type="ECO:0000256" key="17">
    <source>
        <dbReference type="SAM" id="Phobius"/>
    </source>
</evidence>
<dbReference type="GO" id="GO:0048544">
    <property type="term" value="P:recognition of pollen"/>
    <property type="evidence" value="ECO:0007669"/>
    <property type="project" value="InterPro"/>
</dbReference>
<dbReference type="FunFam" id="1.10.510.10:FF:001270">
    <property type="entry name" value="Uncharacterized protein"/>
    <property type="match status" value="1"/>
</dbReference>
<dbReference type="CDD" id="cd01098">
    <property type="entry name" value="PAN_AP_plant"/>
    <property type="match status" value="1"/>
</dbReference>
<evidence type="ECO:0000259" key="20">
    <source>
        <dbReference type="PROSITE" id="PS50948"/>
    </source>
</evidence>
<comment type="subcellular location">
    <subcellularLocation>
        <location evidence="1">Cell membrane</location>
        <topology evidence="1">Single-pass type I membrane protein</topology>
    </subcellularLocation>
</comment>
<evidence type="ECO:0008006" key="23">
    <source>
        <dbReference type="Google" id="ProtNLM"/>
    </source>
</evidence>
<dbReference type="SUPFAM" id="SSF51110">
    <property type="entry name" value="alpha-D-mannose-specific plant lectins"/>
    <property type="match status" value="1"/>
</dbReference>
<dbReference type="InterPro" id="IPR000719">
    <property type="entry name" value="Prot_kinase_dom"/>
</dbReference>
<evidence type="ECO:0000256" key="4">
    <source>
        <dbReference type="ARBA" id="ARBA00022536"/>
    </source>
</evidence>
<dbReference type="EMBL" id="BTGU01000108">
    <property type="protein sequence ID" value="GMN61243.1"/>
    <property type="molecule type" value="Genomic_DNA"/>
</dbReference>
<keyword evidence="6 17" id="KW-0812">Transmembrane</keyword>
<sequence>MVFPCSLRHLLATTNILYTFLLLSFSICYSRDSITVSEFIRDSQNETLVSAGEKFQLGFFTPKGSNKRYLGIWYYRIEPRTVVWVANRNHSLEKNDGVFSIKKEDGELELMEESNKNRVWSANVGNRSYVKRNLTLMDSGNLVFSEENQQGFLWQSFDHPTDTFLPGMKMTEDMTLISWTSSVDAAEGNFTFKQDSESENQFVIEKKSLVVSQRYWESQSLDEIYPIIYMLSNFTRPITTTKKGTKTSPYKSLYSKIMNPKAFDYVNPRLVMNFTGQIQFLEWKDDLNGEWSPVRSEPSDPCHVLNACGEFSTCNSEHAILCKCLPGFKPKSPDSWRSEDFSNGCERNSELCNKGVKEGTFLNLTMMKVGKLGEKAEANSTEDCRSKCFQDCKCDAYLYENDNNRMLQCWVWYGLDNIQEFVRDGLELNVHVARSDIEKTKRVCGTCGTDLIPYPLSTGPDCGDPMYSNFNCNANGQVNFLAQGRNFQVTNINPEERTISIRILNCTSTDEMRNLLQLNPSAYKLSSGCSSEQRNLTIDNWFPDGRPNEVKIQWNPPPRPPVCDTSANCSGWPHSSCNPTEDGPKRCICNELFHWDSQNFTCTSSEVQSKGSSGTQKLYVIIVGIIAIALVVSCTVCAIYYPRRRNLASMPDIRQNNRQTQAVSLYDSERHITEFIQSGEFKEDEKRGIEVPFVVLESILAATDNFSEANKLGQGGFGPVYKGKFAGGQEIAIKRLSSGSGQGLEEFKNEVLLIAKLQHRNLVRLLGYCVEGDEKMLLYEYMPNKSLDSFIFDRTLCVLLNWDKRFNIILGIARGLLYLHHDSRLKIIHRDLKTSNVLLDDEMNPKISDFGLARIFGGKQTEATTTRVVGTYGYMSPEYALDGFFSIKSDVFSFGVVILEIISGKRNTGFYQSEQALSLLGYAWKLWRENRVLDLMDASLRETCNTNEFLRCVNVGLLCVQEDPIDRPTMSNLQFMLGSETASLPSPKQPAFVVRRSLSSTGSSSKALSINEITATLEQGR</sequence>
<evidence type="ECO:0000256" key="7">
    <source>
        <dbReference type="ARBA" id="ARBA00022729"/>
    </source>
</evidence>
<dbReference type="CDD" id="cd00028">
    <property type="entry name" value="B_lectin"/>
    <property type="match status" value="1"/>
</dbReference>
<dbReference type="SMART" id="SM00108">
    <property type="entry name" value="B_lectin"/>
    <property type="match status" value="1"/>
</dbReference>
<dbReference type="AlphaFoldDB" id="A0AA88DTL5"/>
<evidence type="ECO:0000256" key="1">
    <source>
        <dbReference type="ARBA" id="ARBA00004251"/>
    </source>
</evidence>
<evidence type="ECO:0000256" key="11">
    <source>
        <dbReference type="ARBA" id="ARBA00022840"/>
    </source>
</evidence>
<feature type="transmembrane region" description="Helical" evidence="17">
    <location>
        <begin position="618"/>
        <end position="641"/>
    </location>
</feature>
<keyword evidence="12 17" id="KW-1133">Transmembrane helix</keyword>
<evidence type="ECO:0000313" key="21">
    <source>
        <dbReference type="EMBL" id="GMN61243.1"/>
    </source>
</evidence>
<dbReference type="PROSITE" id="PS50927">
    <property type="entry name" value="BULB_LECTIN"/>
    <property type="match status" value="1"/>
</dbReference>
<dbReference type="SMART" id="SM00220">
    <property type="entry name" value="S_TKc"/>
    <property type="match status" value="1"/>
</dbReference>
<evidence type="ECO:0000259" key="18">
    <source>
        <dbReference type="PROSITE" id="PS50011"/>
    </source>
</evidence>
<dbReference type="Gene3D" id="2.90.10.10">
    <property type="entry name" value="Bulb-type lectin domain"/>
    <property type="match status" value="1"/>
</dbReference>
<dbReference type="InterPro" id="IPR001245">
    <property type="entry name" value="Ser-Thr/Tyr_kinase_cat_dom"/>
</dbReference>
<keyword evidence="2" id="KW-1003">Cell membrane</keyword>
<evidence type="ECO:0000313" key="22">
    <source>
        <dbReference type="Proteomes" id="UP001187192"/>
    </source>
</evidence>
<evidence type="ECO:0000256" key="2">
    <source>
        <dbReference type="ARBA" id="ARBA00022475"/>
    </source>
</evidence>
<keyword evidence="9" id="KW-0547">Nucleotide-binding</keyword>
<keyword evidence="22" id="KW-1185">Reference proteome</keyword>
<evidence type="ECO:0000256" key="3">
    <source>
        <dbReference type="ARBA" id="ARBA00022527"/>
    </source>
</evidence>
<dbReference type="InterPro" id="IPR021820">
    <property type="entry name" value="S-locus_recpt_kinase_C"/>
</dbReference>
<evidence type="ECO:0000259" key="19">
    <source>
        <dbReference type="PROSITE" id="PS50927"/>
    </source>
</evidence>
<dbReference type="Gene3D" id="3.30.200.20">
    <property type="entry name" value="Phosphorylase Kinase, domain 1"/>
    <property type="match status" value="1"/>
</dbReference>
<dbReference type="InterPro" id="IPR003609">
    <property type="entry name" value="Pan_app"/>
</dbReference>
<accession>A0AA88DTL5</accession>
<dbReference type="Pfam" id="PF08276">
    <property type="entry name" value="PAN_2"/>
    <property type="match status" value="1"/>
</dbReference>
<dbReference type="GO" id="GO:0005886">
    <property type="term" value="C:plasma membrane"/>
    <property type="evidence" value="ECO:0007669"/>
    <property type="project" value="UniProtKB-SubCell"/>
</dbReference>
<evidence type="ECO:0000256" key="13">
    <source>
        <dbReference type="ARBA" id="ARBA00023136"/>
    </source>
</evidence>
<evidence type="ECO:0000256" key="16">
    <source>
        <dbReference type="ARBA" id="ARBA00023180"/>
    </source>
</evidence>
<dbReference type="InterPro" id="IPR036426">
    <property type="entry name" value="Bulb-type_lectin_dom_sf"/>
</dbReference>
<dbReference type="GO" id="GO:0030247">
    <property type="term" value="F:polysaccharide binding"/>
    <property type="evidence" value="ECO:0007669"/>
    <property type="project" value="InterPro"/>
</dbReference>
<reference evidence="21" key="1">
    <citation type="submission" date="2023-07" db="EMBL/GenBank/DDBJ databases">
        <title>draft genome sequence of fig (Ficus carica).</title>
        <authorList>
            <person name="Takahashi T."/>
            <person name="Nishimura K."/>
        </authorList>
    </citation>
    <scope>NUCLEOTIDE SEQUENCE</scope>
</reference>
<evidence type="ECO:0000256" key="10">
    <source>
        <dbReference type="ARBA" id="ARBA00022777"/>
    </source>
</evidence>
<organism evidence="21 22">
    <name type="scientific">Ficus carica</name>
    <name type="common">Common fig</name>
    <dbReference type="NCBI Taxonomy" id="3494"/>
    <lineage>
        <taxon>Eukaryota</taxon>
        <taxon>Viridiplantae</taxon>
        <taxon>Streptophyta</taxon>
        <taxon>Embryophyta</taxon>
        <taxon>Tracheophyta</taxon>
        <taxon>Spermatophyta</taxon>
        <taxon>Magnoliopsida</taxon>
        <taxon>eudicotyledons</taxon>
        <taxon>Gunneridae</taxon>
        <taxon>Pentapetalae</taxon>
        <taxon>rosids</taxon>
        <taxon>fabids</taxon>
        <taxon>Rosales</taxon>
        <taxon>Moraceae</taxon>
        <taxon>Ficeae</taxon>
        <taxon>Ficus</taxon>
    </lineage>
</organism>
<dbReference type="PANTHER" id="PTHR27002:SF1116">
    <property type="entry name" value="NON-SPECIFIC SERINE_THREONINE PROTEIN KINASE"/>
    <property type="match status" value="1"/>
</dbReference>
<keyword evidence="8" id="KW-0430">Lectin</keyword>
<evidence type="ECO:0000256" key="6">
    <source>
        <dbReference type="ARBA" id="ARBA00022692"/>
    </source>
</evidence>
<dbReference type="FunFam" id="1.10.510.10:FF:001019">
    <property type="entry name" value="G-type lectin S-receptor-like serine/threonine-protein kinase B120"/>
    <property type="match status" value="1"/>
</dbReference>
<dbReference type="InterPro" id="IPR008271">
    <property type="entry name" value="Ser/Thr_kinase_AS"/>
</dbReference>
<dbReference type="Pfam" id="PF01453">
    <property type="entry name" value="B_lectin"/>
    <property type="match status" value="1"/>
</dbReference>
<dbReference type="SUPFAM" id="SSF56112">
    <property type="entry name" value="Protein kinase-like (PK-like)"/>
    <property type="match status" value="1"/>
</dbReference>
<dbReference type="Gene3D" id="1.10.510.10">
    <property type="entry name" value="Transferase(Phosphotransferase) domain 1"/>
    <property type="match status" value="1"/>
</dbReference>
<dbReference type="Pfam" id="PF13947">
    <property type="entry name" value="GUB_WAK_bind"/>
    <property type="match status" value="1"/>
</dbReference>
<gene>
    <name evidence="21" type="ORF">TIFTF001_030321</name>
</gene>
<keyword evidence="11" id="KW-0067">ATP-binding</keyword>
<keyword evidence="4" id="KW-0245">EGF-like domain</keyword>
<keyword evidence="14" id="KW-1015">Disulfide bond</keyword>
<dbReference type="PROSITE" id="PS50948">
    <property type="entry name" value="PAN"/>
    <property type="match status" value="1"/>
</dbReference>
<dbReference type="Pfam" id="PF11883">
    <property type="entry name" value="DUF3403"/>
    <property type="match status" value="1"/>
</dbReference>
<dbReference type="InterPro" id="IPR000858">
    <property type="entry name" value="S_locus_glycoprot_dom"/>
</dbReference>
<dbReference type="GO" id="GO:0004674">
    <property type="term" value="F:protein serine/threonine kinase activity"/>
    <property type="evidence" value="ECO:0007669"/>
    <property type="project" value="UniProtKB-KW"/>
</dbReference>
<comment type="caution">
    <text evidence="21">The sequence shown here is derived from an EMBL/GenBank/DDBJ whole genome shotgun (WGS) entry which is preliminary data.</text>
</comment>
<dbReference type="FunFam" id="3.30.200.20:FF:000330">
    <property type="entry name" value="G-type lectin S-receptor-like serine/threonine-protein kinase At4g03230"/>
    <property type="match status" value="1"/>
</dbReference>
<keyword evidence="16" id="KW-0325">Glycoprotein</keyword>
<evidence type="ECO:0000256" key="15">
    <source>
        <dbReference type="ARBA" id="ARBA00023170"/>
    </source>
</evidence>
<dbReference type="InterPro" id="IPR025287">
    <property type="entry name" value="WAK_GUB"/>
</dbReference>
<evidence type="ECO:0000256" key="12">
    <source>
        <dbReference type="ARBA" id="ARBA00022989"/>
    </source>
</evidence>
<keyword evidence="3" id="KW-0723">Serine/threonine-protein kinase</keyword>